<comment type="caution">
    <text evidence="1">The sequence shown here is derived from an EMBL/GenBank/DDBJ whole genome shotgun (WGS) entry which is preliminary data.</text>
</comment>
<proteinExistence type="predicted"/>
<evidence type="ECO:0000313" key="1">
    <source>
        <dbReference type="EMBL" id="MCR2835233.1"/>
    </source>
</evidence>
<dbReference type="Proteomes" id="UP001206067">
    <property type="component" value="Unassembled WGS sequence"/>
</dbReference>
<sequence length="149" mass="16728">MAWPACKKPIAVPFKYIEFFTDICCHCILGTQGAARASLHIRQRNLVIEMSSLRDSVFVADNLLPQQDHAALWEFFSAQSFNRVHDGGLTRVYRLTDGESWISSGHYLRIHEEPASEPVALISQRVRDGSANRQSAIALPTLRCEENAS</sequence>
<gene>
    <name evidence="1" type="ORF">NSO95_14900</name>
</gene>
<protein>
    <submittedName>
        <fullName evidence="1">Uncharacterized protein</fullName>
    </submittedName>
</protein>
<dbReference type="RefSeq" id="WP_257597125.1">
    <property type="nucleotide sequence ID" value="NZ_JANKHH010000008.1"/>
</dbReference>
<reference evidence="1 2" key="1">
    <citation type="submission" date="2022-08" db="EMBL/GenBank/DDBJ databases">
        <title>Polyphasic taxonomy analysis of Qipengyuania sp.RS5-5.</title>
        <authorList>
            <person name="Xamxidin M."/>
            <person name="Wu M."/>
        </authorList>
    </citation>
    <scope>NUCLEOTIDE SEQUENCE [LARGE SCALE GENOMIC DNA]</scope>
    <source>
        <strain evidence="1 2">RS5-5</strain>
    </source>
</reference>
<accession>A0ABT1XU93</accession>
<evidence type="ECO:0000313" key="2">
    <source>
        <dbReference type="Proteomes" id="UP001206067"/>
    </source>
</evidence>
<dbReference type="EMBL" id="JANKHH010000008">
    <property type="protein sequence ID" value="MCR2835233.1"/>
    <property type="molecule type" value="Genomic_DNA"/>
</dbReference>
<keyword evidence="2" id="KW-1185">Reference proteome</keyword>
<organism evidence="1 2">
    <name type="scientific">Parerythrobacter lacustris</name>
    <dbReference type="NCBI Taxonomy" id="2969984"/>
    <lineage>
        <taxon>Bacteria</taxon>
        <taxon>Pseudomonadati</taxon>
        <taxon>Pseudomonadota</taxon>
        <taxon>Alphaproteobacteria</taxon>
        <taxon>Sphingomonadales</taxon>
        <taxon>Erythrobacteraceae</taxon>
        <taxon>Parerythrobacter</taxon>
    </lineage>
</organism>
<name>A0ABT1XU93_9SPHN</name>